<evidence type="ECO:0000259" key="7">
    <source>
        <dbReference type="Pfam" id="PF08543"/>
    </source>
</evidence>
<dbReference type="EC" id="2.7.1.49" evidence="2"/>
<evidence type="ECO:0000313" key="9">
    <source>
        <dbReference type="Proteomes" id="UP000294555"/>
    </source>
</evidence>
<dbReference type="Pfam" id="PF08543">
    <property type="entry name" value="Phos_pyr_kin"/>
    <property type="match status" value="1"/>
</dbReference>
<keyword evidence="9" id="KW-1185">Reference proteome</keyword>
<evidence type="ECO:0000256" key="1">
    <source>
        <dbReference type="ARBA" id="ARBA00004948"/>
    </source>
</evidence>
<dbReference type="AlphaFoldDB" id="A0A4V2Q3K5"/>
<dbReference type="GO" id="GO:0005524">
    <property type="term" value="F:ATP binding"/>
    <property type="evidence" value="ECO:0007669"/>
    <property type="project" value="UniProtKB-KW"/>
</dbReference>
<protein>
    <recommendedName>
        <fullName evidence="2">hydroxymethylpyrimidine kinase</fullName>
        <ecNumber evidence="2">2.7.1.49</ecNumber>
    </recommendedName>
</protein>
<dbReference type="SUPFAM" id="SSF53613">
    <property type="entry name" value="Ribokinase-like"/>
    <property type="match status" value="1"/>
</dbReference>
<evidence type="ECO:0000256" key="3">
    <source>
        <dbReference type="ARBA" id="ARBA00022679"/>
    </source>
</evidence>
<dbReference type="GO" id="GO:0009228">
    <property type="term" value="P:thiamine biosynthetic process"/>
    <property type="evidence" value="ECO:0007669"/>
    <property type="project" value="InterPro"/>
</dbReference>
<dbReference type="GO" id="GO:0005829">
    <property type="term" value="C:cytosol"/>
    <property type="evidence" value="ECO:0007669"/>
    <property type="project" value="TreeGrafter"/>
</dbReference>
<dbReference type="Gene3D" id="3.40.1190.20">
    <property type="match status" value="1"/>
</dbReference>
<organism evidence="8 9">
    <name type="scientific">Sodalis ligni</name>
    <dbReference type="NCBI Taxonomy" id="2697027"/>
    <lineage>
        <taxon>Bacteria</taxon>
        <taxon>Pseudomonadati</taxon>
        <taxon>Pseudomonadota</taxon>
        <taxon>Gammaproteobacteria</taxon>
        <taxon>Enterobacterales</taxon>
        <taxon>Bruguierivoracaceae</taxon>
        <taxon>Sodalis</taxon>
    </lineage>
</organism>
<evidence type="ECO:0000256" key="4">
    <source>
        <dbReference type="ARBA" id="ARBA00022741"/>
    </source>
</evidence>
<evidence type="ECO:0000313" key="8">
    <source>
        <dbReference type="EMBL" id="TCL07028.1"/>
    </source>
</evidence>
<dbReference type="NCBIfam" id="TIGR00097">
    <property type="entry name" value="HMP-P_kinase"/>
    <property type="match status" value="1"/>
</dbReference>
<dbReference type="InterPro" id="IPR004399">
    <property type="entry name" value="HMP/HMP-P_kinase_dom"/>
</dbReference>
<keyword evidence="6" id="KW-0067">ATP-binding</keyword>
<dbReference type="InterPro" id="IPR029056">
    <property type="entry name" value="Ribokinase-like"/>
</dbReference>
<evidence type="ECO:0000256" key="6">
    <source>
        <dbReference type="ARBA" id="ARBA00022840"/>
    </source>
</evidence>
<reference evidence="8 9" key="1">
    <citation type="submission" date="2019-02" db="EMBL/GenBank/DDBJ databases">
        <title>Investigation of anaerobic lignin degradation for improved lignocellulosic biofuels.</title>
        <authorList>
            <person name="Deangelis K."/>
        </authorList>
    </citation>
    <scope>NUCLEOTIDE SEQUENCE [LARGE SCALE GENOMIC DNA]</scope>
    <source>
        <strain evidence="8 9">159R</strain>
    </source>
</reference>
<evidence type="ECO:0000256" key="2">
    <source>
        <dbReference type="ARBA" id="ARBA00012135"/>
    </source>
</evidence>
<proteinExistence type="predicted"/>
<dbReference type="RefSeq" id="WP_132926900.1">
    <property type="nucleotide sequence ID" value="NZ_SJOI01000001.1"/>
</dbReference>
<comment type="caution">
    <text evidence="8">The sequence shown here is derived from an EMBL/GenBank/DDBJ whole genome shotgun (WGS) entry which is preliminary data.</text>
</comment>
<evidence type="ECO:0000256" key="5">
    <source>
        <dbReference type="ARBA" id="ARBA00022777"/>
    </source>
</evidence>
<sequence>MSRIRNLLTIAGTDPSGGAGIQADIKTFSALGAYGTTVITALVAQNTRGVQSIYPITPEFVGEQLDSVLSDVRIDSAKIGMLGQGDIVRVVAEKLRQYPIPFVVLDTVMVAKSGDFLLAPDAVSALRDELLPLASIITPNLPEAAALLNCPPADDESGMREQGRALLALGCRAVVMKGGHLHGESSPDWLITADGELRFDALRVNTRHTHGTGCTLSAALAALRPQYDDWEQTLRAAKAYLQQALLHADDLEVGQGIGPVHHFHQWW</sequence>
<accession>A0A4V2Q3K5</accession>
<keyword evidence="5 8" id="KW-0418">Kinase</keyword>
<dbReference type="PANTHER" id="PTHR20858:SF17">
    <property type="entry name" value="HYDROXYMETHYLPYRIMIDINE_PHOSPHOMETHYLPYRIMIDINE KINASE THI20-RELATED"/>
    <property type="match status" value="1"/>
</dbReference>
<dbReference type="Proteomes" id="UP000294555">
    <property type="component" value="Unassembled WGS sequence"/>
</dbReference>
<dbReference type="InterPro" id="IPR013749">
    <property type="entry name" value="PM/HMP-P_kinase-1"/>
</dbReference>
<dbReference type="OrthoDB" id="9810880at2"/>
<dbReference type="EMBL" id="SJOI01000001">
    <property type="protein sequence ID" value="TCL07028.1"/>
    <property type="molecule type" value="Genomic_DNA"/>
</dbReference>
<dbReference type="GO" id="GO:0008972">
    <property type="term" value="F:phosphomethylpyrimidine kinase activity"/>
    <property type="evidence" value="ECO:0007669"/>
    <property type="project" value="InterPro"/>
</dbReference>
<dbReference type="PANTHER" id="PTHR20858">
    <property type="entry name" value="PHOSPHOMETHYLPYRIMIDINE KINASE"/>
    <property type="match status" value="1"/>
</dbReference>
<feature type="domain" description="Pyridoxamine kinase/Phosphomethylpyrimidine kinase" evidence="7">
    <location>
        <begin position="14"/>
        <end position="261"/>
    </location>
</feature>
<dbReference type="FunFam" id="3.40.1190.20:FF:000003">
    <property type="entry name" value="Phosphomethylpyrimidine kinase ThiD"/>
    <property type="match status" value="1"/>
</dbReference>
<dbReference type="GO" id="GO:0009229">
    <property type="term" value="P:thiamine diphosphate biosynthetic process"/>
    <property type="evidence" value="ECO:0007669"/>
    <property type="project" value="UniProtKB-UniPathway"/>
</dbReference>
<dbReference type="UniPathway" id="UPA00060">
    <property type="reaction ID" value="UER00138"/>
</dbReference>
<keyword evidence="3" id="KW-0808">Transferase</keyword>
<dbReference type="GO" id="GO:0008902">
    <property type="term" value="F:hydroxymethylpyrimidine kinase activity"/>
    <property type="evidence" value="ECO:0007669"/>
    <property type="project" value="UniProtKB-EC"/>
</dbReference>
<name>A0A4V2Q3K5_9GAMM</name>
<keyword evidence="4" id="KW-0547">Nucleotide-binding</keyword>
<dbReference type="CDD" id="cd01169">
    <property type="entry name" value="HMPP_kinase"/>
    <property type="match status" value="1"/>
</dbReference>
<gene>
    <name evidence="8" type="ORF">EZJ58_5331</name>
</gene>
<comment type="pathway">
    <text evidence="1">Cofactor biosynthesis; thiamine diphosphate biosynthesis.</text>
</comment>